<dbReference type="AlphaFoldDB" id="A0A679JDE6"/>
<dbReference type="InterPro" id="IPR027405">
    <property type="entry name" value="YidB-like"/>
</dbReference>
<evidence type="ECO:0000256" key="1">
    <source>
        <dbReference type="SAM" id="MobiDB-lite"/>
    </source>
</evidence>
<dbReference type="Pfam" id="PF20159">
    <property type="entry name" value="YidB"/>
    <property type="match status" value="1"/>
</dbReference>
<sequence length="166" mass="16874">MSKGYPSMTALLGLLAVAGYQNRDKLAELLKGHDAPSTSSLSPNHGTVPPIPSTASNTGATGGLGNLGGLLGGLGTAGVGGLIASGLSELVDHFTKGGHGETANSWVNQGANRDIPEADLERAIGPDTLDHLTQQTGLSRAALLSRLSRELPSAIDRYAADGRRPA</sequence>
<dbReference type="SUPFAM" id="SSF140804">
    <property type="entry name" value="YidB-like"/>
    <property type="match status" value="1"/>
</dbReference>
<evidence type="ECO:0008006" key="3">
    <source>
        <dbReference type="Google" id="ProtNLM"/>
    </source>
</evidence>
<gene>
    <name evidence="2" type="ORF">MBUL_03366</name>
</gene>
<feature type="compositionally biased region" description="Polar residues" evidence="1">
    <location>
        <begin position="36"/>
        <end position="45"/>
    </location>
</feature>
<name>A0A679JDE6_9HYPH</name>
<dbReference type="InterPro" id="IPR045372">
    <property type="entry name" value="YidB"/>
</dbReference>
<dbReference type="EMBL" id="LR743504">
    <property type="protein sequence ID" value="CAA2105790.1"/>
    <property type="molecule type" value="Genomic_DNA"/>
</dbReference>
<dbReference type="Gene3D" id="1.10.10.690">
    <property type="entry name" value="YidB-like"/>
    <property type="match status" value="1"/>
</dbReference>
<protein>
    <recommendedName>
        <fullName evidence="3">DUF937 domain-containing protein</fullName>
    </recommendedName>
</protein>
<evidence type="ECO:0000313" key="2">
    <source>
        <dbReference type="EMBL" id="CAA2105790.1"/>
    </source>
</evidence>
<proteinExistence type="predicted"/>
<accession>A0A679JDE6</accession>
<feature type="region of interest" description="Disordered" evidence="1">
    <location>
        <begin position="33"/>
        <end position="59"/>
    </location>
</feature>
<organism evidence="2">
    <name type="scientific">Methylobacterium bullatum</name>
    <dbReference type="NCBI Taxonomy" id="570505"/>
    <lineage>
        <taxon>Bacteria</taxon>
        <taxon>Pseudomonadati</taxon>
        <taxon>Pseudomonadota</taxon>
        <taxon>Alphaproteobacteria</taxon>
        <taxon>Hyphomicrobiales</taxon>
        <taxon>Methylobacteriaceae</taxon>
        <taxon>Methylobacterium</taxon>
    </lineage>
</organism>
<reference evidence="2" key="1">
    <citation type="submission" date="2019-12" db="EMBL/GenBank/DDBJ databases">
        <authorList>
            <person name="Cremers G."/>
        </authorList>
    </citation>
    <scope>NUCLEOTIDE SEQUENCE</scope>
    <source>
        <strain evidence="2">Mbul1</strain>
    </source>
</reference>